<reference evidence="6 7" key="1">
    <citation type="submission" date="2018-06" db="EMBL/GenBank/DDBJ databases">
        <authorList>
            <consortium name="Pathogen Informatics"/>
            <person name="Doyle S."/>
        </authorList>
    </citation>
    <scope>NUCLEOTIDE SEQUENCE [LARGE SCALE GENOMIC DNA]</scope>
    <source>
        <strain evidence="7">NCTC 11048</strain>
    </source>
</reference>
<dbReference type="PANTHER" id="PTHR30408:SF12">
    <property type="entry name" value="TYPE I RESTRICTION ENZYME MJAVIII SPECIFICITY SUBUNIT"/>
    <property type="match status" value="1"/>
</dbReference>
<keyword evidence="7" id="KW-1185">Reference proteome</keyword>
<evidence type="ECO:0000259" key="5">
    <source>
        <dbReference type="Pfam" id="PF01420"/>
    </source>
</evidence>
<keyword evidence="4" id="KW-0175">Coiled coil</keyword>
<comment type="similarity">
    <text evidence="1">Belongs to the type-I restriction system S methylase family.</text>
</comment>
<dbReference type="Gene3D" id="1.10.287.1120">
    <property type="entry name" value="Bipartite methylase S protein"/>
    <property type="match status" value="1"/>
</dbReference>
<accession>A0A380G3E2</accession>
<organism evidence="6 7">
    <name type="scientific">Staphylococcus intermedius NCTC 11048</name>
    <dbReference type="NCBI Taxonomy" id="1141106"/>
    <lineage>
        <taxon>Bacteria</taxon>
        <taxon>Bacillati</taxon>
        <taxon>Bacillota</taxon>
        <taxon>Bacilli</taxon>
        <taxon>Bacillales</taxon>
        <taxon>Staphylococcaceae</taxon>
        <taxon>Staphylococcus</taxon>
        <taxon>Staphylococcus intermedius group</taxon>
    </lineage>
</organism>
<dbReference type="CDD" id="cd17276">
    <property type="entry name" value="RMtype1_S_Sau1132ORF3780P-TRD1-CR1_like"/>
    <property type="match status" value="1"/>
</dbReference>
<dbReference type="Proteomes" id="UP000255549">
    <property type="component" value="Unassembled WGS sequence"/>
</dbReference>
<keyword evidence="2" id="KW-0680">Restriction system</keyword>
<dbReference type="PANTHER" id="PTHR30408">
    <property type="entry name" value="TYPE-1 RESTRICTION ENZYME ECOKI SPECIFICITY PROTEIN"/>
    <property type="match status" value="1"/>
</dbReference>
<keyword evidence="3" id="KW-0238">DNA-binding</keyword>
<evidence type="ECO:0000256" key="4">
    <source>
        <dbReference type="SAM" id="Coils"/>
    </source>
</evidence>
<dbReference type="OrthoDB" id="9795776at2"/>
<feature type="domain" description="Type I restriction modification DNA specificity" evidence="5">
    <location>
        <begin position="19"/>
        <end position="196"/>
    </location>
</feature>
<dbReference type="STRING" id="1141106.GCA_000308095_00865"/>
<feature type="coiled-coil region" evidence="4">
    <location>
        <begin position="178"/>
        <end position="205"/>
    </location>
</feature>
<dbReference type="InterPro" id="IPR052021">
    <property type="entry name" value="Type-I_RS_S_subunit"/>
</dbReference>
<dbReference type="AlphaFoldDB" id="A0A380G3E2"/>
<sequence>MTNLKKNVPELRFPEFSGEWEEKKIKQLFKVVSGSTPLRSNSNYYENGNVPWVKTTDLNNTIITQTSEKVTEEAVQKLKLKLLPKNTLLIAMYGGFNQIGRTGVLKIQATTNQAISALLEMGDTNSKFFQAYLNFNVKKWHRVAASSRKDPNITKKDIENFKIPNTSIKEQNKISDFFVKLDRQIELEEQKLTLLEEQKKGYMQKIFSQELRFKDDNGNDYPEWTISKLGDLGTTFSGLSSKDKEDFGHGDAKFITYMNVFKNNIAKQKLTEKVNVKNNEKQNLVEYGDVLFTTSSEVPHEVGMSSVWLYEENVYLNSFCFGFRLNVNYINSVYLSRVLRSQKMRKMITILAQGSTRFNISKKELMKLNIDIPSMEEQHKIIDFISNMDQLIEKQFHKVDLLKQRKQGFLQKMFV</sequence>
<evidence type="ECO:0000256" key="2">
    <source>
        <dbReference type="ARBA" id="ARBA00022747"/>
    </source>
</evidence>
<evidence type="ECO:0000313" key="7">
    <source>
        <dbReference type="Proteomes" id="UP000255549"/>
    </source>
</evidence>
<dbReference type="RefSeq" id="WP_096559450.1">
    <property type="nucleotide sequence ID" value="NZ_UHDP01000003.1"/>
</dbReference>
<evidence type="ECO:0000256" key="1">
    <source>
        <dbReference type="ARBA" id="ARBA00010923"/>
    </source>
</evidence>
<dbReference type="EMBL" id="UHDP01000003">
    <property type="protein sequence ID" value="SUM45292.1"/>
    <property type="molecule type" value="Genomic_DNA"/>
</dbReference>
<dbReference type="GO" id="GO:0009307">
    <property type="term" value="P:DNA restriction-modification system"/>
    <property type="evidence" value="ECO:0007669"/>
    <property type="project" value="UniProtKB-KW"/>
</dbReference>
<protein>
    <submittedName>
        <fullName evidence="6">Putative restriction and modification system specificity protein</fullName>
    </submittedName>
</protein>
<dbReference type="SUPFAM" id="SSF116734">
    <property type="entry name" value="DNA methylase specificity domain"/>
    <property type="match status" value="2"/>
</dbReference>
<dbReference type="REBASE" id="415552">
    <property type="entry name" value="S.Sin11048II"/>
</dbReference>
<dbReference type="GO" id="GO:0003677">
    <property type="term" value="F:DNA binding"/>
    <property type="evidence" value="ECO:0007669"/>
    <property type="project" value="UniProtKB-KW"/>
</dbReference>
<evidence type="ECO:0000313" key="6">
    <source>
        <dbReference type="EMBL" id="SUM45292.1"/>
    </source>
</evidence>
<dbReference type="InterPro" id="IPR000055">
    <property type="entry name" value="Restrct_endonuc_typeI_TRD"/>
</dbReference>
<dbReference type="Pfam" id="PF01420">
    <property type="entry name" value="Methylase_S"/>
    <property type="match status" value="2"/>
</dbReference>
<name>A0A380G3E2_STAIN</name>
<dbReference type="Gene3D" id="3.90.220.20">
    <property type="entry name" value="DNA methylase specificity domains"/>
    <property type="match status" value="2"/>
</dbReference>
<dbReference type="InterPro" id="IPR044946">
    <property type="entry name" value="Restrct_endonuc_typeI_TRD_sf"/>
</dbReference>
<proteinExistence type="inferred from homology"/>
<evidence type="ECO:0000256" key="3">
    <source>
        <dbReference type="ARBA" id="ARBA00023125"/>
    </source>
</evidence>
<feature type="domain" description="Type I restriction modification DNA specificity" evidence="5">
    <location>
        <begin position="223"/>
        <end position="394"/>
    </location>
</feature>
<gene>
    <name evidence="6" type="ORF">NCTC11048_00268</name>
</gene>